<keyword evidence="2" id="KW-0812">Transmembrane</keyword>
<dbReference type="Proteomes" id="UP000054477">
    <property type="component" value="Unassembled WGS sequence"/>
</dbReference>
<feature type="compositionally biased region" description="Basic and acidic residues" evidence="1">
    <location>
        <begin position="1"/>
        <end position="21"/>
    </location>
</feature>
<reference evidence="3 4" key="1">
    <citation type="submission" date="2014-04" db="EMBL/GenBank/DDBJ databases">
        <authorList>
            <consortium name="DOE Joint Genome Institute"/>
            <person name="Kuo A."/>
            <person name="Kohler A."/>
            <person name="Nagy L.G."/>
            <person name="Floudas D."/>
            <person name="Copeland A."/>
            <person name="Barry K.W."/>
            <person name="Cichocki N."/>
            <person name="Veneault-Fourrey C."/>
            <person name="LaButti K."/>
            <person name="Lindquist E.A."/>
            <person name="Lipzen A."/>
            <person name="Lundell T."/>
            <person name="Morin E."/>
            <person name="Murat C."/>
            <person name="Sun H."/>
            <person name="Tunlid A."/>
            <person name="Henrissat B."/>
            <person name="Grigoriev I.V."/>
            <person name="Hibbett D.S."/>
            <person name="Martin F."/>
            <person name="Nordberg H.P."/>
            <person name="Cantor M.N."/>
            <person name="Hua S.X."/>
        </authorList>
    </citation>
    <scope>NUCLEOTIDE SEQUENCE [LARGE SCALE GENOMIC DNA]</scope>
    <source>
        <strain evidence="3 4">LaAM-08-1</strain>
    </source>
</reference>
<evidence type="ECO:0000256" key="2">
    <source>
        <dbReference type="SAM" id="Phobius"/>
    </source>
</evidence>
<dbReference type="EMBL" id="KN838839">
    <property type="protein sequence ID" value="KIJ93537.1"/>
    <property type="molecule type" value="Genomic_DNA"/>
</dbReference>
<protein>
    <submittedName>
        <fullName evidence="3">Uncharacterized protein</fullName>
    </submittedName>
</protein>
<keyword evidence="2" id="KW-1133">Transmembrane helix</keyword>
<proteinExistence type="predicted"/>
<organism evidence="3 4">
    <name type="scientific">Laccaria amethystina LaAM-08-1</name>
    <dbReference type="NCBI Taxonomy" id="1095629"/>
    <lineage>
        <taxon>Eukaryota</taxon>
        <taxon>Fungi</taxon>
        <taxon>Dikarya</taxon>
        <taxon>Basidiomycota</taxon>
        <taxon>Agaricomycotina</taxon>
        <taxon>Agaricomycetes</taxon>
        <taxon>Agaricomycetidae</taxon>
        <taxon>Agaricales</taxon>
        <taxon>Agaricineae</taxon>
        <taxon>Hydnangiaceae</taxon>
        <taxon>Laccaria</taxon>
    </lineage>
</organism>
<dbReference type="AlphaFoldDB" id="A0A0C9XBD6"/>
<name>A0A0C9XBD6_9AGAR</name>
<feature type="region of interest" description="Disordered" evidence="1">
    <location>
        <begin position="1"/>
        <end position="25"/>
    </location>
</feature>
<dbReference type="HOGENOM" id="CLU_2121475_0_0_1"/>
<accession>A0A0C9XBD6</accession>
<reference evidence="4" key="2">
    <citation type="submission" date="2015-01" db="EMBL/GenBank/DDBJ databases">
        <title>Evolutionary Origins and Diversification of the Mycorrhizal Mutualists.</title>
        <authorList>
            <consortium name="DOE Joint Genome Institute"/>
            <consortium name="Mycorrhizal Genomics Consortium"/>
            <person name="Kohler A."/>
            <person name="Kuo A."/>
            <person name="Nagy L.G."/>
            <person name="Floudas D."/>
            <person name="Copeland A."/>
            <person name="Barry K.W."/>
            <person name="Cichocki N."/>
            <person name="Veneault-Fourrey C."/>
            <person name="LaButti K."/>
            <person name="Lindquist E.A."/>
            <person name="Lipzen A."/>
            <person name="Lundell T."/>
            <person name="Morin E."/>
            <person name="Murat C."/>
            <person name="Riley R."/>
            <person name="Ohm R."/>
            <person name="Sun H."/>
            <person name="Tunlid A."/>
            <person name="Henrissat B."/>
            <person name="Grigoriev I.V."/>
            <person name="Hibbett D.S."/>
            <person name="Martin F."/>
        </authorList>
    </citation>
    <scope>NUCLEOTIDE SEQUENCE [LARGE SCALE GENOMIC DNA]</scope>
    <source>
        <strain evidence="4">LaAM-08-1</strain>
    </source>
</reference>
<evidence type="ECO:0000313" key="3">
    <source>
        <dbReference type="EMBL" id="KIJ93537.1"/>
    </source>
</evidence>
<feature type="transmembrane region" description="Helical" evidence="2">
    <location>
        <begin position="49"/>
        <end position="78"/>
    </location>
</feature>
<evidence type="ECO:0000256" key="1">
    <source>
        <dbReference type="SAM" id="MobiDB-lite"/>
    </source>
</evidence>
<keyword evidence="2" id="KW-0472">Membrane</keyword>
<gene>
    <name evidence="3" type="ORF">K443DRAFT_12812</name>
</gene>
<evidence type="ECO:0000313" key="4">
    <source>
        <dbReference type="Proteomes" id="UP000054477"/>
    </source>
</evidence>
<sequence length="114" mass="12221">MPSEMRHGQEVEPPENQRVDQHSTQLQLVQPKDVSTVQGVNQTVEIHQAFVVLLIMAIGIVGAGLLTALAIVVTLAVMEVKDNNKHKKYTTGIVKGAPGCQPMTLGRGGGSRRA</sequence>
<keyword evidence="4" id="KW-1185">Reference proteome</keyword>